<name>A0A432XAR0_9GAMM</name>
<proteinExistence type="inferred from homology"/>
<comment type="similarity">
    <text evidence="2">Belongs to the ABC-4 integral membrane protein family. LolC/E subfamily.</text>
</comment>
<dbReference type="InterPro" id="IPR003838">
    <property type="entry name" value="ABC3_permease_C"/>
</dbReference>
<feature type="transmembrane region" description="Helical" evidence="8">
    <location>
        <begin position="21"/>
        <end position="48"/>
    </location>
</feature>
<evidence type="ECO:0000313" key="11">
    <source>
        <dbReference type="EMBL" id="RUO44396.1"/>
    </source>
</evidence>
<feature type="domain" description="ABC3 transporter permease C-terminal" evidence="9">
    <location>
        <begin position="281"/>
        <end position="407"/>
    </location>
</feature>
<dbReference type="GO" id="GO:0042953">
    <property type="term" value="P:lipoprotein transport"/>
    <property type="evidence" value="ECO:0007669"/>
    <property type="project" value="InterPro"/>
</dbReference>
<feature type="transmembrane region" description="Helical" evidence="8">
    <location>
        <begin position="324"/>
        <end position="357"/>
    </location>
</feature>
<dbReference type="InterPro" id="IPR025857">
    <property type="entry name" value="MacB_PCD"/>
</dbReference>
<dbReference type="InterPro" id="IPR011925">
    <property type="entry name" value="LolCE_TM"/>
</dbReference>
<comment type="subcellular location">
    <subcellularLocation>
        <location evidence="1">Cell membrane</location>
        <topology evidence="1">Multi-pass membrane protein</topology>
    </subcellularLocation>
</comment>
<dbReference type="RefSeq" id="WP_126756800.1">
    <property type="nucleotide sequence ID" value="NZ_PIPQ01000001.1"/>
</dbReference>
<keyword evidence="6 8" id="KW-1133">Transmembrane helix</keyword>
<keyword evidence="4" id="KW-1003">Cell membrane</keyword>
<dbReference type="InterPro" id="IPR051447">
    <property type="entry name" value="Lipoprotein-release_system"/>
</dbReference>
<dbReference type="EMBL" id="PIPQ01000001">
    <property type="protein sequence ID" value="RUO44396.1"/>
    <property type="molecule type" value="Genomic_DNA"/>
</dbReference>
<evidence type="ECO:0000256" key="3">
    <source>
        <dbReference type="ARBA" id="ARBA00022448"/>
    </source>
</evidence>
<evidence type="ECO:0000256" key="6">
    <source>
        <dbReference type="ARBA" id="ARBA00022989"/>
    </source>
</evidence>
<keyword evidence="3" id="KW-0813">Transport</keyword>
<dbReference type="Proteomes" id="UP000286976">
    <property type="component" value="Unassembled WGS sequence"/>
</dbReference>
<gene>
    <name evidence="11" type="ORF">CWE15_04270</name>
</gene>
<feature type="transmembrane region" description="Helical" evidence="8">
    <location>
        <begin position="279"/>
        <end position="303"/>
    </location>
</feature>
<accession>A0A432XAR0</accession>
<protein>
    <submittedName>
        <fullName evidence="11">Lipoprotein-releasing system transmembrane subunit, LolC/LolE family</fullName>
    </submittedName>
</protein>
<comment type="caution">
    <text evidence="11">The sequence shown here is derived from an EMBL/GenBank/DDBJ whole genome shotgun (WGS) entry which is preliminary data.</text>
</comment>
<evidence type="ECO:0000256" key="1">
    <source>
        <dbReference type="ARBA" id="ARBA00004651"/>
    </source>
</evidence>
<keyword evidence="7 8" id="KW-0472">Membrane</keyword>
<sequence>MFQPIELFLALRYSRTRRRGGFAAFINRVSMLGILLGVMALIVVTSVMNGFEGELKKRILGVVPHVTLTSTERAPMAQWQQLDEDIAWPKQVVARTPYVSAEGVVQGGSSLKPVLLQGIYPALEPPQSVLQSMMVQGALTELAPGRYGVIMGRALARDLGLWLGESVRVMAAEGQRYTPLGTMPAQRKFTLVGLFEAESEVDKQLVFLHATDAARLFRYPAEHVTGIRLYLQDAFAAEQVAAQVARQIQALPSQPEIQLDAWHSRYGRLFSAVQMEKTMMMVMLALVVAVAAFNAVSALVMLVQDKRSDMAVLQTLGLSPKRIYLVLVCQGMYTGGVGAGLGLLLGLLLTLVLNPLLNALGVSVFDYGHQLPYAFDGQQIISVLVLALGLSLLATLYPAWRAAQVQPAETLRYE</sequence>
<evidence type="ECO:0000259" key="10">
    <source>
        <dbReference type="Pfam" id="PF12704"/>
    </source>
</evidence>
<evidence type="ECO:0000256" key="2">
    <source>
        <dbReference type="ARBA" id="ARBA00005236"/>
    </source>
</evidence>
<keyword evidence="12" id="KW-1185">Reference proteome</keyword>
<evidence type="ECO:0000256" key="7">
    <source>
        <dbReference type="ARBA" id="ARBA00023136"/>
    </source>
</evidence>
<keyword evidence="5 8" id="KW-0812">Transmembrane</keyword>
<dbReference type="GO" id="GO:0044874">
    <property type="term" value="P:lipoprotein localization to outer membrane"/>
    <property type="evidence" value="ECO:0007669"/>
    <property type="project" value="TreeGrafter"/>
</dbReference>
<dbReference type="Pfam" id="PF02687">
    <property type="entry name" value="FtsX"/>
    <property type="match status" value="1"/>
</dbReference>
<evidence type="ECO:0000256" key="8">
    <source>
        <dbReference type="SAM" id="Phobius"/>
    </source>
</evidence>
<dbReference type="PANTHER" id="PTHR30489:SF8">
    <property type="entry name" value="LIPOPROTEIN-RELEASING SYSTEM TRANSMEMBRANE PROTEIN LOLC"/>
    <property type="match status" value="1"/>
</dbReference>
<dbReference type="AlphaFoldDB" id="A0A432XAR0"/>
<evidence type="ECO:0000259" key="9">
    <source>
        <dbReference type="Pfam" id="PF02687"/>
    </source>
</evidence>
<dbReference type="OrthoDB" id="9808461at2"/>
<evidence type="ECO:0000313" key="12">
    <source>
        <dbReference type="Proteomes" id="UP000286976"/>
    </source>
</evidence>
<dbReference type="GO" id="GO:0098797">
    <property type="term" value="C:plasma membrane protein complex"/>
    <property type="evidence" value="ECO:0007669"/>
    <property type="project" value="TreeGrafter"/>
</dbReference>
<feature type="domain" description="MacB-like periplasmic core" evidence="10">
    <location>
        <begin position="30"/>
        <end position="246"/>
    </location>
</feature>
<evidence type="ECO:0000256" key="5">
    <source>
        <dbReference type="ARBA" id="ARBA00022692"/>
    </source>
</evidence>
<reference evidence="11 12" key="1">
    <citation type="journal article" date="2011" name="Front. Microbiol.">
        <title>Genomic signatures of strain selection and enhancement in Bacillus atrophaeus var. globigii, a historical biowarfare simulant.</title>
        <authorList>
            <person name="Gibbons H.S."/>
            <person name="Broomall S.M."/>
            <person name="McNew L.A."/>
            <person name="Daligault H."/>
            <person name="Chapman C."/>
            <person name="Bruce D."/>
            <person name="Karavis M."/>
            <person name="Krepps M."/>
            <person name="McGregor P.A."/>
            <person name="Hong C."/>
            <person name="Park K.H."/>
            <person name="Akmal A."/>
            <person name="Feldman A."/>
            <person name="Lin J.S."/>
            <person name="Chang W.E."/>
            <person name="Higgs B.W."/>
            <person name="Demirev P."/>
            <person name="Lindquist J."/>
            <person name="Liem A."/>
            <person name="Fochler E."/>
            <person name="Read T.D."/>
            <person name="Tapia R."/>
            <person name="Johnson S."/>
            <person name="Bishop-Lilly K.A."/>
            <person name="Detter C."/>
            <person name="Han C."/>
            <person name="Sozhamannan S."/>
            <person name="Rosenzweig C.N."/>
            <person name="Skowronski E.W."/>
        </authorList>
    </citation>
    <scope>NUCLEOTIDE SEQUENCE [LARGE SCALE GENOMIC DNA]</scope>
    <source>
        <strain evidence="11 12">AIT1</strain>
    </source>
</reference>
<dbReference type="Pfam" id="PF12704">
    <property type="entry name" value="MacB_PCD"/>
    <property type="match status" value="1"/>
</dbReference>
<organism evidence="11 12">
    <name type="scientific">Aliidiomarina taiwanensis</name>
    <dbReference type="NCBI Taxonomy" id="946228"/>
    <lineage>
        <taxon>Bacteria</taxon>
        <taxon>Pseudomonadati</taxon>
        <taxon>Pseudomonadota</taxon>
        <taxon>Gammaproteobacteria</taxon>
        <taxon>Alteromonadales</taxon>
        <taxon>Idiomarinaceae</taxon>
        <taxon>Aliidiomarina</taxon>
    </lineage>
</organism>
<keyword evidence="11" id="KW-0449">Lipoprotein</keyword>
<evidence type="ECO:0000256" key="4">
    <source>
        <dbReference type="ARBA" id="ARBA00022475"/>
    </source>
</evidence>
<dbReference type="NCBIfam" id="TIGR02212">
    <property type="entry name" value="lolCE"/>
    <property type="match status" value="1"/>
</dbReference>
<dbReference type="PANTHER" id="PTHR30489">
    <property type="entry name" value="LIPOPROTEIN-RELEASING SYSTEM TRANSMEMBRANE PROTEIN LOLE"/>
    <property type="match status" value="1"/>
</dbReference>
<feature type="transmembrane region" description="Helical" evidence="8">
    <location>
        <begin position="377"/>
        <end position="397"/>
    </location>
</feature>